<name>A0A4R6WKG8_9PROT</name>
<protein>
    <submittedName>
        <fullName evidence="4">Putative N-acetyltransferase YhbS</fullName>
    </submittedName>
</protein>
<dbReference type="OrthoDB" id="510731at2"/>
<keyword evidence="5" id="KW-1185">Reference proteome</keyword>
<evidence type="ECO:0000313" key="4">
    <source>
        <dbReference type="EMBL" id="TDQ80907.1"/>
    </source>
</evidence>
<keyword evidence="1 4" id="KW-0808">Transferase</keyword>
<accession>A0A4R6WKG8</accession>
<dbReference type="Gene3D" id="3.40.630.30">
    <property type="match status" value="1"/>
</dbReference>
<evidence type="ECO:0000256" key="1">
    <source>
        <dbReference type="ARBA" id="ARBA00022679"/>
    </source>
</evidence>
<dbReference type="InterPro" id="IPR000182">
    <property type="entry name" value="GNAT_dom"/>
</dbReference>
<dbReference type="PANTHER" id="PTHR43877">
    <property type="entry name" value="AMINOALKYLPHOSPHONATE N-ACETYLTRANSFERASE-RELATED-RELATED"/>
    <property type="match status" value="1"/>
</dbReference>
<dbReference type="PROSITE" id="PS51186">
    <property type="entry name" value="GNAT"/>
    <property type="match status" value="1"/>
</dbReference>
<dbReference type="RefSeq" id="WP_133614244.1">
    <property type="nucleotide sequence ID" value="NZ_SNYW01000010.1"/>
</dbReference>
<dbReference type="AlphaFoldDB" id="A0A4R6WKG8"/>
<sequence>MTIQIRSATATDAIACGRIAYEAFAAIAGTHGFPYDFPSAEAAQGLAADLVANPDVYGVVAEQDGMIVGSNFLMEDDEIRGVGPITVDPRVQGSGIGRRLMEEVLQRAAGARGIRLLQDSFNMRSIALYASLGFAVREPVLLMRGRPMGDVPEGVVVRPMDAGDVEPCDVLCRRAHGISRRNEILAALRRSTPLIAMRDGQIVAYMTAPEFWIGNHGVAAAVEDMQALVLGAAKLTPLSFLLPTRQEELFRWCLAIGMQAVKPMTLMSIGDYREPEQAYMPSVFY</sequence>
<evidence type="ECO:0000259" key="3">
    <source>
        <dbReference type="PROSITE" id="PS51186"/>
    </source>
</evidence>
<evidence type="ECO:0000256" key="2">
    <source>
        <dbReference type="ARBA" id="ARBA00023315"/>
    </source>
</evidence>
<organism evidence="4 5">
    <name type="scientific">Dongia mobilis</name>
    <dbReference type="NCBI Taxonomy" id="578943"/>
    <lineage>
        <taxon>Bacteria</taxon>
        <taxon>Pseudomonadati</taxon>
        <taxon>Pseudomonadota</taxon>
        <taxon>Alphaproteobacteria</taxon>
        <taxon>Rhodospirillales</taxon>
        <taxon>Dongiaceae</taxon>
        <taxon>Dongia</taxon>
    </lineage>
</organism>
<evidence type="ECO:0000313" key="5">
    <source>
        <dbReference type="Proteomes" id="UP000295783"/>
    </source>
</evidence>
<reference evidence="4 5" key="1">
    <citation type="submission" date="2019-03" db="EMBL/GenBank/DDBJ databases">
        <title>Genomic Encyclopedia of Type Strains, Phase III (KMG-III): the genomes of soil and plant-associated and newly described type strains.</title>
        <authorList>
            <person name="Whitman W."/>
        </authorList>
    </citation>
    <scope>NUCLEOTIDE SEQUENCE [LARGE SCALE GENOMIC DNA]</scope>
    <source>
        <strain evidence="4 5">CGMCC 1.7660</strain>
    </source>
</reference>
<keyword evidence="2" id="KW-0012">Acyltransferase</keyword>
<dbReference type="InterPro" id="IPR016181">
    <property type="entry name" value="Acyl_CoA_acyltransferase"/>
</dbReference>
<gene>
    <name evidence="4" type="ORF">A8950_2776</name>
</gene>
<dbReference type="EMBL" id="SNYW01000010">
    <property type="protein sequence ID" value="TDQ80907.1"/>
    <property type="molecule type" value="Genomic_DNA"/>
</dbReference>
<dbReference type="Proteomes" id="UP000295783">
    <property type="component" value="Unassembled WGS sequence"/>
</dbReference>
<dbReference type="CDD" id="cd04301">
    <property type="entry name" value="NAT_SF"/>
    <property type="match status" value="1"/>
</dbReference>
<feature type="domain" description="N-acetyltransferase" evidence="3">
    <location>
        <begin position="3"/>
        <end position="158"/>
    </location>
</feature>
<dbReference type="PANTHER" id="PTHR43877:SF2">
    <property type="entry name" value="AMINOALKYLPHOSPHONATE N-ACETYLTRANSFERASE-RELATED"/>
    <property type="match status" value="1"/>
</dbReference>
<dbReference type="SUPFAM" id="SSF55729">
    <property type="entry name" value="Acyl-CoA N-acyltransferases (Nat)"/>
    <property type="match status" value="1"/>
</dbReference>
<proteinExistence type="predicted"/>
<comment type="caution">
    <text evidence="4">The sequence shown here is derived from an EMBL/GenBank/DDBJ whole genome shotgun (WGS) entry which is preliminary data.</text>
</comment>
<dbReference type="Pfam" id="PF13508">
    <property type="entry name" value="Acetyltransf_7"/>
    <property type="match status" value="1"/>
</dbReference>
<dbReference type="InterPro" id="IPR050832">
    <property type="entry name" value="Bact_Acetyltransf"/>
</dbReference>
<dbReference type="GO" id="GO:0016747">
    <property type="term" value="F:acyltransferase activity, transferring groups other than amino-acyl groups"/>
    <property type="evidence" value="ECO:0007669"/>
    <property type="project" value="InterPro"/>
</dbReference>